<evidence type="ECO:0000313" key="3">
    <source>
        <dbReference type="Proteomes" id="UP000008181"/>
    </source>
</evidence>
<name>G2R0Q4_THETT</name>
<dbReference type="Proteomes" id="UP000008181">
    <property type="component" value="Chromosome 2"/>
</dbReference>
<protein>
    <submittedName>
        <fullName evidence="2">Uncharacterized protein</fullName>
    </submittedName>
</protein>
<organism evidence="2 3">
    <name type="scientific">Thermothielavioides terrestris (strain ATCC 38088 / NRRL 8126)</name>
    <name type="common">Thielavia terrestris</name>
    <dbReference type="NCBI Taxonomy" id="578455"/>
    <lineage>
        <taxon>Eukaryota</taxon>
        <taxon>Fungi</taxon>
        <taxon>Dikarya</taxon>
        <taxon>Ascomycota</taxon>
        <taxon>Pezizomycotina</taxon>
        <taxon>Sordariomycetes</taxon>
        <taxon>Sordariomycetidae</taxon>
        <taxon>Sordariales</taxon>
        <taxon>Chaetomiaceae</taxon>
        <taxon>Thermothielavioides</taxon>
        <taxon>Thermothielavioides terrestris</taxon>
    </lineage>
</organism>
<dbReference type="KEGG" id="ttt:THITE_109904"/>
<feature type="region of interest" description="Disordered" evidence="1">
    <location>
        <begin position="62"/>
        <end position="90"/>
    </location>
</feature>
<proteinExistence type="predicted"/>
<dbReference type="RefSeq" id="XP_003653651.1">
    <property type="nucleotide sequence ID" value="XM_003653603.1"/>
</dbReference>
<dbReference type="EMBL" id="CP003010">
    <property type="protein sequence ID" value="AEO67315.1"/>
    <property type="molecule type" value="Genomic_DNA"/>
</dbReference>
<evidence type="ECO:0000313" key="2">
    <source>
        <dbReference type="EMBL" id="AEO67315.1"/>
    </source>
</evidence>
<sequence length="202" mass="22245">MSRHGCNALPAGLTSLLLRHPSSALSGFDRGRQCIITPFFVVEERNTSRTSARSTVVVQSVRHQAQDPGLSRQARNSTELPVSASRPGSIGSGFDNSGMLASDSRCLHVLSTWSVRTWRQMQYLPSSIASRRVAAPPSSVCVTRRKSSSPVIRAEGVWYHMGPPGQLRAHDGLKWRFITRRPRRKDLGDGAVDKPVAKILFE</sequence>
<dbReference type="AlphaFoldDB" id="G2R0Q4"/>
<gene>
    <name evidence="2" type="ORF">THITE_109904</name>
</gene>
<evidence type="ECO:0000256" key="1">
    <source>
        <dbReference type="SAM" id="MobiDB-lite"/>
    </source>
</evidence>
<dbReference type="HOGENOM" id="CLU_1355493_0_0_1"/>
<accession>G2R0Q4</accession>
<reference evidence="2 3" key="1">
    <citation type="journal article" date="2011" name="Nat. Biotechnol.">
        <title>Comparative genomic analysis of the thermophilic biomass-degrading fungi Myceliophthora thermophila and Thielavia terrestris.</title>
        <authorList>
            <person name="Berka R.M."/>
            <person name="Grigoriev I.V."/>
            <person name="Otillar R."/>
            <person name="Salamov A."/>
            <person name="Grimwood J."/>
            <person name="Reid I."/>
            <person name="Ishmael N."/>
            <person name="John T."/>
            <person name="Darmond C."/>
            <person name="Moisan M.-C."/>
            <person name="Henrissat B."/>
            <person name="Coutinho P.M."/>
            <person name="Lombard V."/>
            <person name="Natvig D.O."/>
            <person name="Lindquist E."/>
            <person name="Schmutz J."/>
            <person name="Lucas S."/>
            <person name="Harris P."/>
            <person name="Powlowski J."/>
            <person name="Bellemare A."/>
            <person name="Taylor D."/>
            <person name="Butler G."/>
            <person name="de Vries R.P."/>
            <person name="Allijn I.E."/>
            <person name="van den Brink J."/>
            <person name="Ushinsky S."/>
            <person name="Storms R."/>
            <person name="Powell A.J."/>
            <person name="Paulsen I.T."/>
            <person name="Elbourne L.D.H."/>
            <person name="Baker S.E."/>
            <person name="Magnuson J."/>
            <person name="LaBoissiere S."/>
            <person name="Clutterbuck A.J."/>
            <person name="Martinez D."/>
            <person name="Wogulis M."/>
            <person name="de Leon A.L."/>
            <person name="Rey M.W."/>
            <person name="Tsang A."/>
        </authorList>
    </citation>
    <scope>NUCLEOTIDE SEQUENCE [LARGE SCALE GENOMIC DNA]</scope>
    <source>
        <strain evidence="3">ATCC 38088 / NRRL 8126</strain>
    </source>
</reference>
<dbReference type="GeneID" id="11515017"/>
<keyword evidence="3" id="KW-1185">Reference proteome</keyword>